<dbReference type="RefSeq" id="WP_310263289.1">
    <property type="nucleotide sequence ID" value="NZ_JAVDXU010000001.1"/>
</dbReference>
<keyword evidence="1" id="KW-0472">Membrane</keyword>
<evidence type="ECO:0000256" key="1">
    <source>
        <dbReference type="SAM" id="Phobius"/>
    </source>
</evidence>
<gene>
    <name evidence="2" type="ORF">J2X20_001644</name>
</gene>
<proteinExistence type="predicted"/>
<evidence type="ECO:0000313" key="2">
    <source>
        <dbReference type="EMBL" id="MDR7269015.1"/>
    </source>
</evidence>
<dbReference type="Pfam" id="PF16074">
    <property type="entry name" value="PilW"/>
    <property type="match status" value="1"/>
</dbReference>
<sequence>MRRHHFHRRVRGFSLVELMVGIVVAMAAVVVVMQVFKVSEGQRRNTSGGDDAQTTGAIAVSLLQRDLRQAGQGFSNEQMLDCQLNLTSTRSIANLAPVIINPPGIPDGEDNTDVLLIGYGSGWGAPEGGLINSQPGAATYAVTAPQAYQLGDRVVAAPQSRASPCVLTLTSLAAAPTSTSVTVTQGMANASNGTLFNLGRAPRFVAYAVRSGQLTACDFMTQDCTSADPANWTDVAEGIVSLRAEYAQDTSTPRDAVADSYSQTVSTATPTYCGWSRIVGLRLVLVARSRQAEKEDVTASAPTWAGAASVSLTDPDWRRYRYRTFETTVPLRNTPAATAAAFTSCPP</sequence>
<accession>A0ABU1YLD0</accession>
<keyword evidence="1" id="KW-1133">Transmembrane helix</keyword>
<keyword evidence="3" id="KW-1185">Reference proteome</keyword>
<organism evidence="2 3">
    <name type="scientific">Roseateles saccharophilus</name>
    <name type="common">Pseudomonas saccharophila</name>
    <dbReference type="NCBI Taxonomy" id="304"/>
    <lineage>
        <taxon>Bacteria</taxon>
        <taxon>Pseudomonadati</taxon>
        <taxon>Pseudomonadota</taxon>
        <taxon>Betaproteobacteria</taxon>
        <taxon>Burkholderiales</taxon>
        <taxon>Sphaerotilaceae</taxon>
        <taxon>Roseateles</taxon>
    </lineage>
</organism>
<comment type="caution">
    <text evidence="2">The sequence shown here is derived from an EMBL/GenBank/DDBJ whole genome shotgun (WGS) entry which is preliminary data.</text>
</comment>
<dbReference type="PROSITE" id="PS00409">
    <property type="entry name" value="PROKAR_NTER_METHYL"/>
    <property type="match status" value="1"/>
</dbReference>
<dbReference type="Pfam" id="PF07963">
    <property type="entry name" value="N_methyl"/>
    <property type="match status" value="1"/>
</dbReference>
<feature type="transmembrane region" description="Helical" evidence="1">
    <location>
        <begin position="12"/>
        <end position="36"/>
    </location>
</feature>
<dbReference type="InterPro" id="IPR032092">
    <property type="entry name" value="PilW"/>
</dbReference>
<protein>
    <submittedName>
        <fullName evidence="2">Type IV pilus assembly protein PilW</fullName>
    </submittedName>
</protein>
<dbReference type="InterPro" id="IPR012902">
    <property type="entry name" value="N_methyl_site"/>
</dbReference>
<reference evidence="2 3" key="1">
    <citation type="submission" date="2023-07" db="EMBL/GenBank/DDBJ databases">
        <title>Sorghum-associated microbial communities from plants grown in Nebraska, USA.</title>
        <authorList>
            <person name="Schachtman D."/>
        </authorList>
    </citation>
    <scope>NUCLEOTIDE SEQUENCE [LARGE SCALE GENOMIC DNA]</scope>
    <source>
        <strain evidence="2 3">BE314</strain>
    </source>
</reference>
<evidence type="ECO:0000313" key="3">
    <source>
        <dbReference type="Proteomes" id="UP001180453"/>
    </source>
</evidence>
<keyword evidence="1" id="KW-0812">Transmembrane</keyword>
<dbReference type="EMBL" id="JAVDXU010000001">
    <property type="protein sequence ID" value="MDR7269015.1"/>
    <property type="molecule type" value="Genomic_DNA"/>
</dbReference>
<name>A0ABU1YLD0_ROSSA</name>
<dbReference type="Proteomes" id="UP001180453">
    <property type="component" value="Unassembled WGS sequence"/>
</dbReference>